<dbReference type="EMBL" id="JACHHN010000001">
    <property type="protein sequence ID" value="MBB5189829.1"/>
    <property type="molecule type" value="Genomic_DNA"/>
</dbReference>
<evidence type="ECO:0000313" key="2">
    <source>
        <dbReference type="EMBL" id="MBB5189829.1"/>
    </source>
</evidence>
<gene>
    <name evidence="2" type="ORF">HNQ50_000539</name>
</gene>
<sequence length="32" mass="3661">MRTTRHSGLEPESSDDACMHFRVDSERSDNPP</sequence>
<accession>A0A840R8Z2</accession>
<dbReference type="Proteomes" id="UP000543030">
    <property type="component" value="Unassembled WGS sequence"/>
</dbReference>
<organism evidence="2 3">
    <name type="scientific">Silvimonas terrae</name>
    <dbReference type="NCBI Taxonomy" id="300266"/>
    <lineage>
        <taxon>Bacteria</taxon>
        <taxon>Pseudomonadati</taxon>
        <taxon>Pseudomonadota</taxon>
        <taxon>Betaproteobacteria</taxon>
        <taxon>Neisseriales</taxon>
        <taxon>Chitinibacteraceae</taxon>
        <taxon>Silvimonas</taxon>
    </lineage>
</organism>
<evidence type="ECO:0000256" key="1">
    <source>
        <dbReference type="SAM" id="MobiDB-lite"/>
    </source>
</evidence>
<keyword evidence="3" id="KW-1185">Reference proteome</keyword>
<feature type="region of interest" description="Disordered" evidence="1">
    <location>
        <begin position="1"/>
        <end position="32"/>
    </location>
</feature>
<dbReference type="AlphaFoldDB" id="A0A840R8Z2"/>
<feature type="compositionally biased region" description="Basic and acidic residues" evidence="1">
    <location>
        <begin position="17"/>
        <end position="32"/>
    </location>
</feature>
<comment type="caution">
    <text evidence="2">The sequence shown here is derived from an EMBL/GenBank/DDBJ whole genome shotgun (WGS) entry which is preliminary data.</text>
</comment>
<reference evidence="2 3" key="1">
    <citation type="submission" date="2020-08" db="EMBL/GenBank/DDBJ databases">
        <title>Genomic Encyclopedia of Type Strains, Phase IV (KMG-IV): sequencing the most valuable type-strain genomes for metagenomic binning, comparative biology and taxonomic classification.</title>
        <authorList>
            <person name="Goeker M."/>
        </authorList>
    </citation>
    <scope>NUCLEOTIDE SEQUENCE [LARGE SCALE GENOMIC DNA]</scope>
    <source>
        <strain evidence="2 3">DSM 18233</strain>
    </source>
</reference>
<name>A0A840R8Z2_9NEIS</name>
<proteinExistence type="predicted"/>
<protein>
    <submittedName>
        <fullName evidence="2">Uncharacterized protein</fullName>
    </submittedName>
</protein>
<evidence type="ECO:0000313" key="3">
    <source>
        <dbReference type="Proteomes" id="UP000543030"/>
    </source>
</evidence>